<proteinExistence type="predicted"/>
<evidence type="ECO:0000313" key="1">
    <source>
        <dbReference type="EMBL" id="CRL09461.1"/>
    </source>
</evidence>
<dbReference type="SUPFAM" id="SSF53756">
    <property type="entry name" value="UDP-Glycosyltransferase/glycogen phosphorylase"/>
    <property type="match status" value="1"/>
</dbReference>
<gene>
    <name evidence="1" type="ORF">NIT7321_00291</name>
</gene>
<organism evidence="1 2">
    <name type="scientific">Phaeobacter italicus</name>
    <dbReference type="NCBI Taxonomy" id="481446"/>
    <lineage>
        <taxon>Bacteria</taxon>
        <taxon>Pseudomonadati</taxon>
        <taxon>Pseudomonadota</taxon>
        <taxon>Alphaproteobacteria</taxon>
        <taxon>Rhodobacterales</taxon>
        <taxon>Roseobacteraceae</taxon>
        <taxon>Phaeobacter</taxon>
    </lineage>
</organism>
<dbReference type="RefSeq" id="WP_050672384.1">
    <property type="nucleotide sequence ID" value="NZ_CVRL01000003.1"/>
</dbReference>
<evidence type="ECO:0000313" key="2">
    <source>
        <dbReference type="Proteomes" id="UP000043764"/>
    </source>
</evidence>
<reference evidence="2" key="1">
    <citation type="submission" date="2015-05" db="EMBL/GenBank/DDBJ databases">
        <authorList>
            <person name="Rodrigo-Torres Lidia"/>
            <person name="Arahal R.David."/>
        </authorList>
    </citation>
    <scope>NUCLEOTIDE SEQUENCE [LARGE SCALE GENOMIC DNA]</scope>
    <source>
        <strain evidence="2">CECT 7321</strain>
    </source>
</reference>
<sequence length="380" mass="40992">MARIVCFGSDLTDVAQLRRLGSFHELGHEVISVTSRKGPMPEVAWQNIDLGQIGQHGLMKRAALALKAALADPRLAPIVASADVLVARNLDMLALACVVKRRSKSTAPIAYEVLDIHSLLEGDGAKSRLARLAERRLLQSVSGLWLSSPGFHRGYFSNRQGYDGPWHLVENKLVLADDARRPDPVADSRDAGVIRLGWIGAIRCRPSFELLLETAKRMGGAVELHIHGQIHDHVLPDFHDRIADVAQVVFHGAYAYPDGLAACYGACDVVWAQDLWQAGGNSDLLLPNRIYEAGWHNCPVIALSGTETGRKIAQTGQGWTIDAATPDALISCLSALDQQAIKACSQAIAAIPDAVFRQTEADVTGLLGSVGIPARSHRAP</sequence>
<dbReference type="Gene3D" id="3.40.50.2000">
    <property type="entry name" value="Glycogen Phosphorylase B"/>
    <property type="match status" value="1"/>
</dbReference>
<accession>A0A0H5CX11</accession>
<keyword evidence="2" id="KW-1185">Reference proteome</keyword>
<protein>
    <recommendedName>
        <fullName evidence="3">Glycosyl transferase</fullName>
    </recommendedName>
</protein>
<dbReference type="EMBL" id="CVRL01000003">
    <property type="protein sequence ID" value="CRL09461.1"/>
    <property type="molecule type" value="Genomic_DNA"/>
</dbReference>
<dbReference type="STRING" id="481446.NIT7645_03602"/>
<name>A0A0H5CX11_9RHOB</name>
<evidence type="ECO:0008006" key="3">
    <source>
        <dbReference type="Google" id="ProtNLM"/>
    </source>
</evidence>
<dbReference type="Proteomes" id="UP000043764">
    <property type="component" value="Unassembled WGS sequence"/>
</dbReference>
<dbReference type="AlphaFoldDB" id="A0A0H5CX11"/>